<feature type="region of interest" description="Disordered" evidence="1">
    <location>
        <begin position="40"/>
        <end position="66"/>
    </location>
</feature>
<feature type="transmembrane region" description="Helical" evidence="2">
    <location>
        <begin position="12"/>
        <end position="31"/>
    </location>
</feature>
<keyword evidence="4" id="KW-1185">Reference proteome</keyword>
<keyword evidence="2" id="KW-0812">Transmembrane</keyword>
<dbReference type="AlphaFoldDB" id="A0ABD5TH02"/>
<dbReference type="GeneID" id="81209538"/>
<keyword evidence="2" id="KW-1133">Transmembrane helix</keyword>
<evidence type="ECO:0000256" key="2">
    <source>
        <dbReference type="SAM" id="Phobius"/>
    </source>
</evidence>
<protein>
    <submittedName>
        <fullName evidence="3">Uncharacterized protein</fullName>
    </submittedName>
</protein>
<dbReference type="RefSeq" id="WP_284063249.1">
    <property type="nucleotide sequence ID" value="NZ_CP126158.1"/>
</dbReference>
<gene>
    <name evidence="3" type="ORF">ACFQFD_10800</name>
</gene>
<dbReference type="EMBL" id="JBHSWX010000012">
    <property type="protein sequence ID" value="MFC6786462.1"/>
    <property type="molecule type" value="Genomic_DNA"/>
</dbReference>
<feature type="compositionally biased region" description="Low complexity" evidence="1">
    <location>
        <begin position="40"/>
        <end position="53"/>
    </location>
</feature>
<evidence type="ECO:0000313" key="3">
    <source>
        <dbReference type="EMBL" id="MFC6786462.1"/>
    </source>
</evidence>
<evidence type="ECO:0000313" key="4">
    <source>
        <dbReference type="Proteomes" id="UP001596443"/>
    </source>
</evidence>
<sequence length="66" mass="6310">MGGTHANLPLALGPAFVVLGVGVVVLALATYDAYRSYDAADADGASGGAVATTRGIDDASGGGADE</sequence>
<reference evidence="3 4" key="1">
    <citation type="journal article" date="2019" name="Int. J. Syst. Evol. Microbiol.">
        <title>The Global Catalogue of Microorganisms (GCM) 10K type strain sequencing project: providing services to taxonomists for standard genome sequencing and annotation.</title>
        <authorList>
            <consortium name="The Broad Institute Genomics Platform"/>
            <consortium name="The Broad Institute Genome Sequencing Center for Infectious Disease"/>
            <person name="Wu L."/>
            <person name="Ma J."/>
        </authorList>
    </citation>
    <scope>NUCLEOTIDE SEQUENCE [LARGE SCALE GENOMIC DNA]</scope>
    <source>
        <strain evidence="3 4">SYNS20</strain>
    </source>
</reference>
<organism evidence="3 4">
    <name type="scientific">Halobaculum halobium</name>
    <dbReference type="NCBI Taxonomy" id="3032281"/>
    <lineage>
        <taxon>Archaea</taxon>
        <taxon>Methanobacteriati</taxon>
        <taxon>Methanobacteriota</taxon>
        <taxon>Stenosarchaea group</taxon>
        <taxon>Halobacteria</taxon>
        <taxon>Halobacteriales</taxon>
        <taxon>Haloferacaceae</taxon>
        <taxon>Halobaculum</taxon>
    </lineage>
</organism>
<name>A0ABD5TH02_9EURY</name>
<dbReference type="Proteomes" id="UP001596443">
    <property type="component" value="Unassembled WGS sequence"/>
</dbReference>
<evidence type="ECO:0000256" key="1">
    <source>
        <dbReference type="SAM" id="MobiDB-lite"/>
    </source>
</evidence>
<accession>A0ABD5TH02</accession>
<comment type="caution">
    <text evidence="3">The sequence shown here is derived from an EMBL/GenBank/DDBJ whole genome shotgun (WGS) entry which is preliminary data.</text>
</comment>
<proteinExistence type="predicted"/>
<keyword evidence="2" id="KW-0472">Membrane</keyword>